<keyword evidence="3" id="KW-1185">Reference proteome</keyword>
<name>A0A1I0EU58_9ACTN</name>
<proteinExistence type="predicted"/>
<dbReference type="Gene3D" id="3.40.50.720">
    <property type="entry name" value="NAD(P)-binding Rossmann-like Domain"/>
    <property type="match status" value="1"/>
</dbReference>
<dbReference type="Pfam" id="PF01370">
    <property type="entry name" value="Epimerase"/>
    <property type="match status" value="1"/>
</dbReference>
<dbReference type="SUPFAM" id="SSF51735">
    <property type="entry name" value="NAD(P)-binding Rossmann-fold domains"/>
    <property type="match status" value="1"/>
</dbReference>
<dbReference type="InterPro" id="IPR001509">
    <property type="entry name" value="Epimerase_deHydtase"/>
</dbReference>
<dbReference type="OrthoDB" id="3505012at2"/>
<dbReference type="AlphaFoldDB" id="A0A1I0EU58"/>
<gene>
    <name evidence="2" type="ORF">SAMN05421811_103203</name>
</gene>
<dbReference type="Gene3D" id="3.90.25.10">
    <property type="entry name" value="UDP-galactose 4-epimerase, domain 1"/>
    <property type="match status" value="1"/>
</dbReference>
<sequence length="289" mass="31179">MRALVTGSAGFIGRHLTAALSDLGHDVTGVDITDGRDALNLFRHGGARFDLVAHCAAVEPHRSAIDASPLTVGAGCLELDAAMFQWALRAKPGRVVYFSSSAAYPMSLQQPGLSVRLREDHISLDAPEQPDAIYGWLKLTGEHLAASYRQQGGTVTVLRPFSGYGEDQGERFPFGAFQGRANRREDPFTIWGDGTQTRDWIHVSDIVGAVLAAWEYGVDGPVNLGTGLATSMTDLAKLFTAEAGYSPSFTYRPDAPAGVAYRVCDPSRMLGFYEPQVSIEEGVRRTLTA</sequence>
<evidence type="ECO:0000259" key="1">
    <source>
        <dbReference type="Pfam" id="PF01370"/>
    </source>
</evidence>
<dbReference type="InterPro" id="IPR050177">
    <property type="entry name" value="Lipid_A_modif_metabolic_enz"/>
</dbReference>
<organism evidence="2 3">
    <name type="scientific">Nonomuraea wenchangensis</name>
    <dbReference type="NCBI Taxonomy" id="568860"/>
    <lineage>
        <taxon>Bacteria</taxon>
        <taxon>Bacillati</taxon>
        <taxon>Actinomycetota</taxon>
        <taxon>Actinomycetes</taxon>
        <taxon>Streptosporangiales</taxon>
        <taxon>Streptosporangiaceae</taxon>
        <taxon>Nonomuraea</taxon>
    </lineage>
</organism>
<accession>A0A1I0EU58</accession>
<protein>
    <submittedName>
        <fullName evidence="2">Nucleoside-diphosphate-sugar epimerase</fullName>
    </submittedName>
</protein>
<reference evidence="2 3" key="1">
    <citation type="submission" date="2016-10" db="EMBL/GenBank/DDBJ databases">
        <authorList>
            <person name="de Groot N.N."/>
        </authorList>
    </citation>
    <scope>NUCLEOTIDE SEQUENCE [LARGE SCALE GENOMIC DNA]</scope>
    <source>
        <strain evidence="2 3">CGMCC 4.5598</strain>
    </source>
</reference>
<dbReference type="RefSeq" id="WP_091079410.1">
    <property type="nucleotide sequence ID" value="NZ_FOHX01000003.1"/>
</dbReference>
<dbReference type="Proteomes" id="UP000199361">
    <property type="component" value="Unassembled WGS sequence"/>
</dbReference>
<dbReference type="EMBL" id="FOHX01000003">
    <property type="protein sequence ID" value="SET48984.1"/>
    <property type="molecule type" value="Genomic_DNA"/>
</dbReference>
<dbReference type="STRING" id="568860.SAMN05421811_103203"/>
<dbReference type="PANTHER" id="PTHR43245">
    <property type="entry name" value="BIFUNCTIONAL POLYMYXIN RESISTANCE PROTEIN ARNA"/>
    <property type="match status" value="1"/>
</dbReference>
<evidence type="ECO:0000313" key="2">
    <source>
        <dbReference type="EMBL" id="SET48984.1"/>
    </source>
</evidence>
<evidence type="ECO:0000313" key="3">
    <source>
        <dbReference type="Proteomes" id="UP000199361"/>
    </source>
</evidence>
<dbReference type="InterPro" id="IPR036291">
    <property type="entry name" value="NAD(P)-bd_dom_sf"/>
</dbReference>
<dbReference type="PANTHER" id="PTHR43245:SF53">
    <property type="entry name" value="EPIMERASE-RELATED"/>
    <property type="match status" value="1"/>
</dbReference>
<feature type="domain" description="NAD-dependent epimerase/dehydratase" evidence="1">
    <location>
        <begin position="3"/>
        <end position="223"/>
    </location>
</feature>